<dbReference type="SUPFAM" id="SSF51905">
    <property type="entry name" value="FAD/NAD(P)-binding domain"/>
    <property type="match status" value="1"/>
</dbReference>
<sequence>MQDITKEAGDDFSINMIYLFENVKEPYLLLKKIYEIASIQSKAFDTNMIERIYDQHDSNHPTNRKTRVKHPNEKVVIIGADETGLYAALQFFLAGFEVTVVGEQETENNHILVSNDKWIIQLQMFLGTKYSQILEDNENASSYPV</sequence>
<name>A0A915EG38_9BILA</name>
<organism evidence="1 2">
    <name type="scientific">Ditylenchus dipsaci</name>
    <dbReference type="NCBI Taxonomy" id="166011"/>
    <lineage>
        <taxon>Eukaryota</taxon>
        <taxon>Metazoa</taxon>
        <taxon>Ecdysozoa</taxon>
        <taxon>Nematoda</taxon>
        <taxon>Chromadorea</taxon>
        <taxon>Rhabditida</taxon>
        <taxon>Tylenchina</taxon>
        <taxon>Tylenchomorpha</taxon>
        <taxon>Sphaerularioidea</taxon>
        <taxon>Anguinidae</taxon>
        <taxon>Anguininae</taxon>
        <taxon>Ditylenchus</taxon>
    </lineage>
</organism>
<dbReference type="WBParaSite" id="jg5980">
    <property type="protein sequence ID" value="jg5980"/>
    <property type="gene ID" value="jg5980"/>
</dbReference>
<evidence type="ECO:0000313" key="1">
    <source>
        <dbReference type="Proteomes" id="UP000887574"/>
    </source>
</evidence>
<reference evidence="2" key="1">
    <citation type="submission" date="2022-11" db="UniProtKB">
        <authorList>
            <consortium name="WormBaseParasite"/>
        </authorList>
    </citation>
    <scope>IDENTIFICATION</scope>
</reference>
<dbReference type="Proteomes" id="UP000887574">
    <property type="component" value="Unplaced"/>
</dbReference>
<dbReference type="AlphaFoldDB" id="A0A915EG38"/>
<dbReference type="InterPro" id="IPR036188">
    <property type="entry name" value="FAD/NAD-bd_sf"/>
</dbReference>
<keyword evidence="1" id="KW-1185">Reference proteome</keyword>
<proteinExistence type="predicted"/>
<evidence type="ECO:0000313" key="2">
    <source>
        <dbReference type="WBParaSite" id="jg5980"/>
    </source>
</evidence>
<protein>
    <submittedName>
        <fullName evidence="2">Uncharacterized protein</fullName>
    </submittedName>
</protein>
<accession>A0A915EG38</accession>